<keyword evidence="3" id="KW-0998">Cell outer membrane</keyword>
<dbReference type="PANTHER" id="PTHR30329">
    <property type="entry name" value="STATOR ELEMENT OF FLAGELLAR MOTOR COMPLEX"/>
    <property type="match status" value="1"/>
</dbReference>
<feature type="chain" id="PRO_5047014876" evidence="5">
    <location>
        <begin position="31"/>
        <end position="368"/>
    </location>
</feature>
<dbReference type="CDD" id="cd07185">
    <property type="entry name" value="OmpA_C-like"/>
    <property type="match status" value="1"/>
</dbReference>
<dbReference type="Pfam" id="PF00691">
    <property type="entry name" value="OmpA"/>
    <property type="match status" value="1"/>
</dbReference>
<feature type="signal peptide" evidence="5">
    <location>
        <begin position="1"/>
        <end position="30"/>
    </location>
</feature>
<feature type="domain" description="OmpA-like" evidence="6">
    <location>
        <begin position="197"/>
        <end position="315"/>
    </location>
</feature>
<dbReference type="InterPro" id="IPR006664">
    <property type="entry name" value="OMP_bac"/>
</dbReference>
<evidence type="ECO:0000259" key="6">
    <source>
        <dbReference type="PROSITE" id="PS51123"/>
    </source>
</evidence>
<evidence type="ECO:0000256" key="3">
    <source>
        <dbReference type="ARBA" id="ARBA00023237"/>
    </source>
</evidence>
<dbReference type="Proteomes" id="UP000809621">
    <property type="component" value="Unassembled WGS sequence"/>
</dbReference>
<protein>
    <submittedName>
        <fullName evidence="7">OmpA family protein</fullName>
    </submittedName>
</protein>
<comment type="caution">
    <text evidence="7">The sequence shown here is derived from an EMBL/GenBank/DDBJ whole genome shotgun (WGS) entry which is preliminary data.</text>
</comment>
<keyword evidence="8" id="KW-1185">Reference proteome</keyword>
<dbReference type="SUPFAM" id="SSF103088">
    <property type="entry name" value="OmpA-like"/>
    <property type="match status" value="1"/>
</dbReference>
<dbReference type="PROSITE" id="PS51123">
    <property type="entry name" value="OMPA_2"/>
    <property type="match status" value="1"/>
</dbReference>
<evidence type="ECO:0000256" key="5">
    <source>
        <dbReference type="SAM" id="SignalP"/>
    </source>
</evidence>
<organism evidence="7 8">
    <name type="scientific">Vibrio ulleungensis</name>
    <dbReference type="NCBI Taxonomy" id="2807619"/>
    <lineage>
        <taxon>Bacteria</taxon>
        <taxon>Pseudomonadati</taxon>
        <taxon>Pseudomonadota</taxon>
        <taxon>Gammaproteobacteria</taxon>
        <taxon>Vibrionales</taxon>
        <taxon>Vibrionaceae</taxon>
        <taxon>Vibrio</taxon>
    </lineage>
</organism>
<dbReference type="PRINTS" id="PR01021">
    <property type="entry name" value="OMPADOMAIN"/>
</dbReference>
<evidence type="ECO:0000256" key="4">
    <source>
        <dbReference type="PROSITE-ProRule" id="PRU00473"/>
    </source>
</evidence>
<gene>
    <name evidence="7" type="ORF">JQC93_11560</name>
</gene>
<evidence type="ECO:0000256" key="2">
    <source>
        <dbReference type="ARBA" id="ARBA00023136"/>
    </source>
</evidence>
<reference evidence="7 8" key="1">
    <citation type="submission" date="2021-02" db="EMBL/GenBank/DDBJ databases">
        <authorList>
            <person name="Park J.-S."/>
        </authorList>
    </citation>
    <scope>NUCLEOTIDE SEQUENCE [LARGE SCALE GENOMIC DNA]</scope>
    <source>
        <strain evidence="7 8">188UL20-2</strain>
    </source>
</reference>
<evidence type="ECO:0000313" key="7">
    <source>
        <dbReference type="EMBL" id="MBM7037040.1"/>
    </source>
</evidence>
<name>A0ABS2HHL7_9VIBR</name>
<sequence>MVRYSRKQLSHLGLMFLTGAATLLSFQGVAKTTPQDHPAFDPMPGAVIKHYDSVDYEVATLILSKPYEKNDRAYADETLDLEGKLTHIHYVLPEKYSSLQTFRNYQKLAERQGMDVLYTCERTCYRGNLGDFDELIQNHRGVYLNGSKEIQYFAAQKGNLYLSLFVNVMNQRTHVWQFVVESGEVNDDLLSPMAYELQASGSIDLYGIYFDSGKSTLKAESSTELAELAEVLQQFPDLNIEIIGHTDSNGSSSANQKLSLKRAQAVRKQLNVQHAVASNRLEAEGLGESMPVADNSTKEGRAQNRRVEIVAINPEVLSPSTAIVHQDSIPNSAETIPEDKEVEGNEFDELVENVEKASKLGNALKSFF</sequence>
<comment type="subcellular location">
    <subcellularLocation>
        <location evidence="1">Cell outer membrane</location>
    </subcellularLocation>
</comment>
<evidence type="ECO:0000256" key="1">
    <source>
        <dbReference type="ARBA" id="ARBA00004442"/>
    </source>
</evidence>
<dbReference type="PANTHER" id="PTHR30329:SF21">
    <property type="entry name" value="LIPOPROTEIN YIAD-RELATED"/>
    <property type="match status" value="1"/>
</dbReference>
<dbReference type="EMBL" id="JAFEUM010000004">
    <property type="protein sequence ID" value="MBM7037040.1"/>
    <property type="molecule type" value="Genomic_DNA"/>
</dbReference>
<proteinExistence type="predicted"/>
<dbReference type="RefSeq" id="WP_205158595.1">
    <property type="nucleotide sequence ID" value="NZ_JAFEUM010000004.1"/>
</dbReference>
<dbReference type="Gene3D" id="3.30.1330.60">
    <property type="entry name" value="OmpA-like domain"/>
    <property type="match status" value="1"/>
</dbReference>
<evidence type="ECO:0000313" key="8">
    <source>
        <dbReference type="Proteomes" id="UP000809621"/>
    </source>
</evidence>
<accession>A0ABS2HHL7</accession>
<keyword evidence="5" id="KW-0732">Signal</keyword>
<dbReference type="InterPro" id="IPR036737">
    <property type="entry name" value="OmpA-like_sf"/>
</dbReference>
<dbReference type="InterPro" id="IPR006665">
    <property type="entry name" value="OmpA-like"/>
</dbReference>
<keyword evidence="2 4" id="KW-0472">Membrane</keyword>
<dbReference type="InterPro" id="IPR050330">
    <property type="entry name" value="Bact_OuterMem_StrucFunc"/>
</dbReference>